<sequence length="230" mass="26074">MGRAYVRYQSGRMFENAFMEAASKLHPAVPFFLYIPLTLGLLVWGLSGGRTTVGRALLFIPLGLLTWVLMEYCIHRFFFHWEGKGRLTQRVHEIAHGYHHKYPDDAQRLVMPLIVTVPLSSLIGGALWWVGRPAEMLPYFVGIVWGYVTYDTLHWATHHRTPRTAWGRALRAHHMAHHFATPDRNFGISNRWMDKLMGSGAPRRKAVRPPAPAHPSTPPRSPQGPAAAGR</sequence>
<evidence type="ECO:0000256" key="5">
    <source>
        <dbReference type="ARBA" id="ARBA00022723"/>
    </source>
</evidence>
<keyword evidence="4 15" id="KW-0812">Transmembrane</keyword>
<dbReference type="OrthoDB" id="5291370at2"/>
<dbReference type="GO" id="GO:0080132">
    <property type="term" value="F:fatty acid 2-hydroxylase activity"/>
    <property type="evidence" value="ECO:0007669"/>
    <property type="project" value="InterPro"/>
</dbReference>
<evidence type="ECO:0000256" key="2">
    <source>
        <dbReference type="ARBA" id="ARBA00004477"/>
    </source>
</evidence>
<feature type="compositionally biased region" description="Pro residues" evidence="14">
    <location>
        <begin position="209"/>
        <end position="222"/>
    </location>
</feature>
<dbReference type="InterPro" id="IPR014430">
    <property type="entry name" value="Scs7"/>
</dbReference>
<dbReference type="EMBL" id="RAWM01000104">
    <property type="protein sequence ID" value="RKH62969.1"/>
    <property type="molecule type" value="Genomic_DNA"/>
</dbReference>
<keyword evidence="3" id="KW-0444">Lipid biosynthesis</keyword>
<comment type="subcellular location">
    <subcellularLocation>
        <location evidence="2">Endoplasmic reticulum membrane</location>
        <topology evidence="2">Multi-pass membrane protein</topology>
    </subcellularLocation>
</comment>
<evidence type="ECO:0000256" key="15">
    <source>
        <dbReference type="SAM" id="Phobius"/>
    </source>
</evidence>
<feature type="domain" description="Fatty acid hydroxylase" evidence="16">
    <location>
        <begin position="62"/>
        <end position="199"/>
    </location>
</feature>
<evidence type="ECO:0000256" key="11">
    <source>
        <dbReference type="ARBA" id="ARBA00023098"/>
    </source>
</evidence>
<feature type="transmembrane region" description="Helical" evidence="15">
    <location>
        <begin position="28"/>
        <end position="47"/>
    </location>
</feature>
<keyword evidence="13" id="KW-0275">Fatty acid biosynthesis</keyword>
<evidence type="ECO:0000256" key="8">
    <source>
        <dbReference type="ARBA" id="ARBA00022833"/>
    </source>
</evidence>
<evidence type="ECO:0000256" key="14">
    <source>
        <dbReference type="SAM" id="MobiDB-lite"/>
    </source>
</evidence>
<keyword evidence="6" id="KW-0256">Endoplasmic reticulum</keyword>
<evidence type="ECO:0000256" key="7">
    <source>
        <dbReference type="ARBA" id="ARBA00022832"/>
    </source>
</evidence>
<dbReference type="GO" id="GO:0016020">
    <property type="term" value="C:membrane"/>
    <property type="evidence" value="ECO:0007669"/>
    <property type="project" value="InterPro"/>
</dbReference>
<keyword evidence="9 15" id="KW-1133">Transmembrane helix</keyword>
<dbReference type="PANTHER" id="PTHR12863">
    <property type="entry name" value="FATTY ACID HYDROXYLASE"/>
    <property type="match status" value="1"/>
</dbReference>
<evidence type="ECO:0000256" key="3">
    <source>
        <dbReference type="ARBA" id="ARBA00022516"/>
    </source>
</evidence>
<evidence type="ECO:0000256" key="12">
    <source>
        <dbReference type="ARBA" id="ARBA00023136"/>
    </source>
</evidence>
<organism evidence="17 18">
    <name type="scientific">Corallococcus interemptor</name>
    <dbReference type="NCBI Taxonomy" id="2316720"/>
    <lineage>
        <taxon>Bacteria</taxon>
        <taxon>Pseudomonadati</taxon>
        <taxon>Myxococcota</taxon>
        <taxon>Myxococcia</taxon>
        <taxon>Myxococcales</taxon>
        <taxon>Cystobacterineae</taxon>
        <taxon>Myxococcaceae</taxon>
        <taxon>Corallococcus</taxon>
    </lineage>
</organism>
<feature type="transmembrane region" description="Helical" evidence="15">
    <location>
        <begin position="109"/>
        <end position="130"/>
    </location>
</feature>
<evidence type="ECO:0000259" key="16">
    <source>
        <dbReference type="Pfam" id="PF04116"/>
    </source>
</evidence>
<evidence type="ECO:0000313" key="17">
    <source>
        <dbReference type="EMBL" id="RKH62969.1"/>
    </source>
</evidence>
<keyword evidence="12 15" id="KW-0472">Membrane</keyword>
<feature type="transmembrane region" description="Helical" evidence="15">
    <location>
        <begin position="136"/>
        <end position="153"/>
    </location>
</feature>
<keyword evidence="8" id="KW-0862">Zinc</keyword>
<gene>
    <name evidence="17" type="ORF">D7X96_28845</name>
</gene>
<dbReference type="Pfam" id="PF04116">
    <property type="entry name" value="FA_hydroxylase"/>
    <property type="match status" value="1"/>
</dbReference>
<protein>
    <submittedName>
        <fullName evidence="17">Fatty acid hydroxylase</fullName>
    </submittedName>
</protein>
<dbReference type="Proteomes" id="UP000282656">
    <property type="component" value="Unassembled WGS sequence"/>
</dbReference>
<evidence type="ECO:0000256" key="13">
    <source>
        <dbReference type="ARBA" id="ARBA00023160"/>
    </source>
</evidence>
<evidence type="ECO:0000256" key="4">
    <source>
        <dbReference type="ARBA" id="ARBA00022692"/>
    </source>
</evidence>
<keyword evidence="10" id="KW-0560">Oxidoreductase</keyword>
<evidence type="ECO:0000313" key="18">
    <source>
        <dbReference type="Proteomes" id="UP000282656"/>
    </source>
</evidence>
<dbReference type="AlphaFoldDB" id="A0A3A8Q2J5"/>
<evidence type="ECO:0000256" key="10">
    <source>
        <dbReference type="ARBA" id="ARBA00023002"/>
    </source>
</evidence>
<feature type="region of interest" description="Disordered" evidence="14">
    <location>
        <begin position="200"/>
        <end position="230"/>
    </location>
</feature>
<dbReference type="GO" id="GO:0006633">
    <property type="term" value="P:fatty acid biosynthetic process"/>
    <property type="evidence" value="ECO:0007669"/>
    <property type="project" value="UniProtKB-KW"/>
</dbReference>
<keyword evidence="7" id="KW-0276">Fatty acid metabolism</keyword>
<dbReference type="PANTHER" id="PTHR12863:SF1">
    <property type="entry name" value="FATTY ACID 2-HYDROXYLASE"/>
    <property type="match status" value="1"/>
</dbReference>
<keyword evidence="11" id="KW-0443">Lipid metabolism</keyword>
<name>A0A3A8Q2J5_9BACT</name>
<evidence type="ECO:0000256" key="6">
    <source>
        <dbReference type="ARBA" id="ARBA00022824"/>
    </source>
</evidence>
<dbReference type="GO" id="GO:0005506">
    <property type="term" value="F:iron ion binding"/>
    <property type="evidence" value="ECO:0007669"/>
    <property type="project" value="InterPro"/>
</dbReference>
<keyword evidence="5" id="KW-0479">Metal-binding</keyword>
<comment type="cofactor">
    <cofactor evidence="1">
        <name>Zn(2+)</name>
        <dbReference type="ChEBI" id="CHEBI:29105"/>
    </cofactor>
</comment>
<comment type="caution">
    <text evidence="17">The sequence shown here is derived from an EMBL/GenBank/DDBJ whole genome shotgun (WGS) entry which is preliminary data.</text>
</comment>
<keyword evidence="18" id="KW-1185">Reference proteome</keyword>
<proteinExistence type="predicted"/>
<evidence type="ECO:0000256" key="9">
    <source>
        <dbReference type="ARBA" id="ARBA00022989"/>
    </source>
</evidence>
<evidence type="ECO:0000256" key="1">
    <source>
        <dbReference type="ARBA" id="ARBA00001947"/>
    </source>
</evidence>
<feature type="transmembrane region" description="Helical" evidence="15">
    <location>
        <begin position="53"/>
        <end position="74"/>
    </location>
</feature>
<reference evidence="18" key="1">
    <citation type="submission" date="2018-09" db="EMBL/GenBank/DDBJ databases">
        <authorList>
            <person name="Livingstone P.G."/>
            <person name="Whitworth D.E."/>
        </authorList>
    </citation>
    <scope>NUCLEOTIDE SEQUENCE [LARGE SCALE GENOMIC DNA]</scope>
    <source>
        <strain evidence="18">AB047A</strain>
    </source>
</reference>
<dbReference type="InterPro" id="IPR006694">
    <property type="entry name" value="Fatty_acid_hydroxylase"/>
</dbReference>
<accession>A0A3A8Q2J5</accession>